<feature type="transmembrane region" description="Helical" evidence="8">
    <location>
        <begin position="440"/>
        <end position="462"/>
    </location>
</feature>
<dbReference type="GO" id="GO:0030001">
    <property type="term" value="P:metal ion transport"/>
    <property type="evidence" value="ECO:0007669"/>
    <property type="project" value="UniProtKB-ARBA"/>
</dbReference>
<feature type="transmembrane region" description="Helical" evidence="8">
    <location>
        <begin position="105"/>
        <end position="130"/>
    </location>
</feature>
<reference evidence="9 10" key="1">
    <citation type="submission" date="2020-07" db="EMBL/GenBank/DDBJ databases">
        <title>Sequencing the genomes of 1000 actinobacteria strains.</title>
        <authorList>
            <person name="Klenk H.-P."/>
        </authorList>
    </citation>
    <scope>NUCLEOTIDE SEQUENCE [LARGE SCALE GENOMIC DNA]</scope>
    <source>
        <strain evidence="9 10">DSM 45278</strain>
    </source>
</reference>
<feature type="transmembrane region" description="Helical" evidence="8">
    <location>
        <begin position="78"/>
        <end position="99"/>
    </location>
</feature>
<dbReference type="Proteomes" id="UP000584931">
    <property type="component" value="Unassembled WGS sequence"/>
</dbReference>
<dbReference type="GO" id="GO:0008324">
    <property type="term" value="F:monoatomic cation transmembrane transporter activity"/>
    <property type="evidence" value="ECO:0007669"/>
    <property type="project" value="InterPro"/>
</dbReference>
<evidence type="ECO:0000256" key="1">
    <source>
        <dbReference type="ARBA" id="ARBA00004651"/>
    </source>
</evidence>
<keyword evidence="4 8" id="KW-0812">Transmembrane</keyword>
<accession>A0A7Z0BMT4</accession>
<evidence type="ECO:0000313" key="9">
    <source>
        <dbReference type="EMBL" id="NYH54814.1"/>
    </source>
</evidence>
<dbReference type="EMBL" id="JACCHL010000001">
    <property type="protein sequence ID" value="NYH54814.1"/>
    <property type="molecule type" value="Genomic_DNA"/>
</dbReference>
<keyword evidence="3" id="KW-1003">Cell membrane</keyword>
<sequence>MSADTDRPPANPRTSCTSRVLVRFSAVADRRLRGLTRWAQPPQLTVAAFGALVLVGAVLLSLPSAVDGGERASFPTALFTAASAASVTGLVVVDTAAYWSAFGEVVVLALIQVGGFGIMALATVLTLVVGRQMGLRMALRTGSETKVVTLGEVRQVVTGILAVTVVFETVLAVVLTLRWWLGYGLSFGEAIHTGTFHAISAFNNAGFSLYSDSMTGFATDPWITVPIALAVVAGGLGFPMWVELWRFTRHRGEHRHWSVHAKITLAMTGVLLVVAFVAFLALEWANPATMGGLGLRGKLLTAFFQAVMPRTAGFNSLDFGAMNTQTLLVTDILMFVGGGSAGTAGGIKVTTFAVLAFVVYANVRGEPTVHMAGRRLSEGTASQATTVVLLALGLVLAATLTLMTVTPFTLDQVLFETTSAFGTVGLSTGITGDLPLVGELVIVFLMFVGRIGPITLASALALRRRVRVYELPQERPIVG</sequence>
<protein>
    <submittedName>
        <fullName evidence="9">Potassium uptake TrkH family protein</fullName>
    </submittedName>
</protein>
<keyword evidence="6" id="KW-0406">Ion transport</keyword>
<name>A0A7Z0BMT4_9ACTN</name>
<proteinExistence type="predicted"/>
<keyword evidence="7 8" id="KW-0472">Membrane</keyword>
<dbReference type="PANTHER" id="PTHR32024:SF1">
    <property type="entry name" value="KTR SYSTEM POTASSIUM UPTAKE PROTEIN B"/>
    <property type="match status" value="1"/>
</dbReference>
<feature type="transmembrane region" description="Helical" evidence="8">
    <location>
        <begin position="44"/>
        <end position="66"/>
    </location>
</feature>
<evidence type="ECO:0000256" key="5">
    <source>
        <dbReference type="ARBA" id="ARBA00022989"/>
    </source>
</evidence>
<dbReference type="InterPro" id="IPR003445">
    <property type="entry name" value="Cat_transpt"/>
</dbReference>
<feature type="transmembrane region" description="Helical" evidence="8">
    <location>
        <begin position="156"/>
        <end position="181"/>
    </location>
</feature>
<evidence type="ECO:0000256" key="2">
    <source>
        <dbReference type="ARBA" id="ARBA00022448"/>
    </source>
</evidence>
<keyword evidence="2" id="KW-0813">Transport</keyword>
<gene>
    <name evidence="9" type="ORF">HNR06_004403</name>
</gene>
<dbReference type="AlphaFoldDB" id="A0A7Z0BMT4"/>
<evidence type="ECO:0000313" key="10">
    <source>
        <dbReference type="Proteomes" id="UP000584931"/>
    </source>
</evidence>
<feature type="transmembrane region" description="Helical" evidence="8">
    <location>
        <begin position="222"/>
        <end position="242"/>
    </location>
</feature>
<keyword evidence="5 8" id="KW-1133">Transmembrane helix</keyword>
<organism evidence="9 10">
    <name type="scientific">Nocardiopsis sinuspersici</name>
    <dbReference type="NCBI Taxonomy" id="501010"/>
    <lineage>
        <taxon>Bacteria</taxon>
        <taxon>Bacillati</taxon>
        <taxon>Actinomycetota</taxon>
        <taxon>Actinomycetes</taxon>
        <taxon>Streptosporangiales</taxon>
        <taxon>Nocardiopsidaceae</taxon>
        <taxon>Nocardiopsis</taxon>
    </lineage>
</organism>
<feature type="transmembrane region" description="Helical" evidence="8">
    <location>
        <begin position="384"/>
        <end position="405"/>
    </location>
</feature>
<comment type="subcellular location">
    <subcellularLocation>
        <location evidence="1">Cell membrane</location>
        <topology evidence="1">Multi-pass membrane protein</topology>
    </subcellularLocation>
</comment>
<dbReference type="PANTHER" id="PTHR32024">
    <property type="entry name" value="TRK SYSTEM POTASSIUM UPTAKE PROTEIN TRKG-RELATED"/>
    <property type="match status" value="1"/>
</dbReference>
<dbReference type="Pfam" id="PF02386">
    <property type="entry name" value="TrkH"/>
    <property type="match status" value="1"/>
</dbReference>
<feature type="transmembrane region" description="Helical" evidence="8">
    <location>
        <begin position="332"/>
        <end position="363"/>
    </location>
</feature>
<evidence type="ECO:0000256" key="3">
    <source>
        <dbReference type="ARBA" id="ARBA00022475"/>
    </source>
</evidence>
<dbReference type="GO" id="GO:0005886">
    <property type="term" value="C:plasma membrane"/>
    <property type="evidence" value="ECO:0007669"/>
    <property type="project" value="UniProtKB-SubCell"/>
</dbReference>
<feature type="transmembrane region" description="Helical" evidence="8">
    <location>
        <begin position="263"/>
        <end position="282"/>
    </location>
</feature>
<evidence type="ECO:0000256" key="4">
    <source>
        <dbReference type="ARBA" id="ARBA00022692"/>
    </source>
</evidence>
<comment type="caution">
    <text evidence="9">The sequence shown here is derived from an EMBL/GenBank/DDBJ whole genome shotgun (WGS) entry which is preliminary data.</text>
</comment>
<evidence type="ECO:0000256" key="6">
    <source>
        <dbReference type="ARBA" id="ARBA00023065"/>
    </source>
</evidence>
<evidence type="ECO:0000256" key="8">
    <source>
        <dbReference type="SAM" id="Phobius"/>
    </source>
</evidence>
<evidence type="ECO:0000256" key="7">
    <source>
        <dbReference type="ARBA" id="ARBA00023136"/>
    </source>
</evidence>